<keyword evidence="5" id="KW-1185">Reference proteome</keyword>
<dbReference type="Gene3D" id="4.10.280.10">
    <property type="entry name" value="Helix-loop-helix DNA-binding domain"/>
    <property type="match status" value="1"/>
</dbReference>
<dbReference type="PROSITE" id="PS50888">
    <property type="entry name" value="BHLH"/>
    <property type="match status" value="1"/>
</dbReference>
<organism evidence="4 6">
    <name type="scientific">Dracunculus medinensis</name>
    <name type="common">Guinea worm</name>
    <dbReference type="NCBI Taxonomy" id="318479"/>
    <lineage>
        <taxon>Eukaryota</taxon>
        <taxon>Metazoa</taxon>
        <taxon>Ecdysozoa</taxon>
        <taxon>Nematoda</taxon>
        <taxon>Chromadorea</taxon>
        <taxon>Rhabditida</taxon>
        <taxon>Spirurina</taxon>
        <taxon>Dracunculoidea</taxon>
        <taxon>Dracunculidae</taxon>
        <taxon>Dracunculus</taxon>
    </lineage>
</organism>
<dbReference type="OrthoDB" id="411251at2759"/>
<dbReference type="WBParaSite" id="DME_0000828101-mRNA-1">
    <property type="protein sequence ID" value="DME_0000828101-mRNA-1"/>
    <property type="gene ID" value="DME_0000828101"/>
</dbReference>
<dbReference type="SUPFAM" id="SSF47459">
    <property type="entry name" value="HLH, helix-loop-helix DNA-binding domain"/>
    <property type="match status" value="1"/>
</dbReference>
<evidence type="ECO:0000313" key="4">
    <source>
        <dbReference type="Proteomes" id="UP000038040"/>
    </source>
</evidence>
<dbReference type="SMART" id="SM00091">
    <property type="entry name" value="PAS"/>
    <property type="match status" value="2"/>
</dbReference>
<dbReference type="GO" id="GO:0046983">
    <property type="term" value="F:protein dimerization activity"/>
    <property type="evidence" value="ECO:0007669"/>
    <property type="project" value="InterPro"/>
</dbReference>
<dbReference type="Pfam" id="PF00010">
    <property type="entry name" value="HLH"/>
    <property type="match status" value="1"/>
</dbReference>
<dbReference type="AlphaFoldDB" id="A0A0N4UKK9"/>
<dbReference type="PROSITE" id="PS50112">
    <property type="entry name" value="PAS"/>
    <property type="match status" value="1"/>
</dbReference>
<dbReference type="STRING" id="318479.A0A0N4UKK9"/>
<dbReference type="InterPro" id="IPR036638">
    <property type="entry name" value="HLH_DNA-bd_sf"/>
</dbReference>
<dbReference type="Pfam" id="PF14598">
    <property type="entry name" value="PAS_11"/>
    <property type="match status" value="1"/>
</dbReference>
<feature type="domain" description="PAS" evidence="1">
    <location>
        <begin position="366"/>
        <end position="428"/>
    </location>
</feature>
<dbReference type="Proteomes" id="UP000274756">
    <property type="component" value="Unassembled WGS sequence"/>
</dbReference>
<evidence type="ECO:0000313" key="5">
    <source>
        <dbReference type="Proteomes" id="UP000274756"/>
    </source>
</evidence>
<proteinExistence type="predicted"/>
<dbReference type="CDD" id="cd00130">
    <property type="entry name" value="PAS"/>
    <property type="match status" value="1"/>
</dbReference>
<dbReference type="InterPro" id="IPR035965">
    <property type="entry name" value="PAS-like_dom_sf"/>
</dbReference>
<reference evidence="6" key="1">
    <citation type="submission" date="2017-02" db="UniProtKB">
        <authorList>
            <consortium name="WormBaseParasite"/>
        </authorList>
    </citation>
    <scope>IDENTIFICATION</scope>
</reference>
<evidence type="ECO:0000313" key="6">
    <source>
        <dbReference type="WBParaSite" id="DME_0000828101-mRNA-1"/>
    </source>
</evidence>
<dbReference type="InterPro" id="IPR050933">
    <property type="entry name" value="Circadian_TF"/>
</dbReference>
<gene>
    <name evidence="3" type="ORF">DME_LOCUS2311</name>
</gene>
<dbReference type="InterPro" id="IPR000014">
    <property type="entry name" value="PAS"/>
</dbReference>
<dbReference type="Gene3D" id="3.30.450.20">
    <property type="entry name" value="PAS domain"/>
    <property type="match status" value="1"/>
</dbReference>
<accession>A0A0N4UKK9</accession>
<dbReference type="PANTHER" id="PTHR23042">
    <property type="entry name" value="CIRCADIAN PROTEIN CLOCK/ARNT/BMAL/PAS"/>
    <property type="match status" value="1"/>
</dbReference>
<dbReference type="EMBL" id="UYYG01000054">
    <property type="protein sequence ID" value="VDN52338.1"/>
    <property type="molecule type" value="Genomic_DNA"/>
</dbReference>
<dbReference type="Proteomes" id="UP000038040">
    <property type="component" value="Unplaced"/>
</dbReference>
<reference evidence="3 5" key="2">
    <citation type="submission" date="2018-11" db="EMBL/GenBank/DDBJ databases">
        <authorList>
            <consortium name="Pathogen Informatics"/>
        </authorList>
    </citation>
    <scope>NUCLEOTIDE SEQUENCE [LARGE SCALE GENOMIC DNA]</scope>
</reference>
<protein>
    <submittedName>
        <fullName evidence="6">Circadian locomoter output cycles protein kaput</fullName>
    </submittedName>
</protein>
<feature type="domain" description="BHLH" evidence="2">
    <location>
        <begin position="51"/>
        <end position="101"/>
    </location>
</feature>
<dbReference type="SUPFAM" id="SSF55785">
    <property type="entry name" value="PYP-like sensor domain (PAS domain)"/>
    <property type="match status" value="1"/>
</dbReference>
<dbReference type="SMART" id="SM00353">
    <property type="entry name" value="HLH"/>
    <property type="match status" value="1"/>
</dbReference>
<name>A0A0N4UKK9_DRAME</name>
<evidence type="ECO:0000259" key="2">
    <source>
        <dbReference type="PROSITE" id="PS50888"/>
    </source>
</evidence>
<sequence length="635" mass="71927">MAILKATVRMASIIENKSEHEQGLMAVTNMNTSNDAAGINLSLKVWVVMAIHLKWRNENEKRRRDAFNRLISELAIIVARDDQKLDKSNILKCTINFLKQHQHKIDGGDTILSPFSIQVRTLPVGYGIIYLASSSDVVDPPPIFQLTLWRKNLITLITSETGQTMTSAVRRGKTYNLRFLVRAESTTDDGGNNLYSELNRLVGCSVRDLAGLYMDALAVGTFCVACSGVIIRASSAFAAFFNKSVTEIIGLNLLQMLEESSAKNLNEKFTHEIFRIVSPPSILSEFPIISINIETNHHKRRILMVGWFKKISISRIHSPNADQLFEEQLGKGLSNDSDEKSQPMMCFVGIARPEYDVPSIIRTAKLKMINDFTITYNAEFKFLYTDRNCVYLLGYSNYELMGTSGYEYVHNDDLEMLAGFHQQLIHVSICQIGCHRLRTKSNEWLLVRCIATIENQSSLKQIRCTYRLADERYDLGETKNLDIETTNGVSSHQISPLSVIMQPGSSHVSQCSPATSEFFHESPLPLFSSAMNSMVSTASRKRRSEPPLVYIKHYPLPESKKGKQEDARNIVNVSSSFSKSDNDAVNSSINISPMYRHIWEELQRRSEILRQQVIQKEIELRELHIKQFLASVPKK</sequence>
<evidence type="ECO:0000259" key="1">
    <source>
        <dbReference type="PROSITE" id="PS50112"/>
    </source>
</evidence>
<evidence type="ECO:0000313" key="3">
    <source>
        <dbReference type="EMBL" id="VDN52338.1"/>
    </source>
</evidence>
<dbReference type="InterPro" id="IPR011598">
    <property type="entry name" value="bHLH_dom"/>
</dbReference>